<keyword evidence="8 13" id="KW-1133">Transmembrane helix</keyword>
<evidence type="ECO:0000256" key="3">
    <source>
        <dbReference type="ARBA" id="ARBA00006870"/>
    </source>
</evidence>
<feature type="transmembrane region" description="Helical" evidence="13">
    <location>
        <begin position="7"/>
        <end position="27"/>
    </location>
</feature>
<evidence type="ECO:0000313" key="14">
    <source>
        <dbReference type="EMBL" id="MVT27109.1"/>
    </source>
</evidence>
<comment type="function">
    <text evidence="1">Part of cytochrome c oxidase, its function is unknown.</text>
</comment>
<gene>
    <name evidence="14" type="ORF">GNZ21_12225</name>
</gene>
<reference evidence="14 15" key="1">
    <citation type="submission" date="2019-12" db="EMBL/GenBank/DDBJ databases">
        <title>Nesterenkonia muleiensis sp. nov., a novel actinobacterium isolated from sap of Populus euphratica.</title>
        <authorList>
            <person name="Wang R."/>
        </authorList>
    </citation>
    <scope>NUCLEOTIDE SEQUENCE [LARGE SCALE GENOMIC DNA]</scope>
    <source>
        <strain evidence="14 15">F10</strain>
    </source>
</reference>
<dbReference type="Pfam" id="PF12270">
    <property type="entry name" value="Cyt_c_ox_IV"/>
    <property type="match status" value="1"/>
</dbReference>
<evidence type="ECO:0000256" key="10">
    <source>
        <dbReference type="ARBA" id="ARBA00031366"/>
    </source>
</evidence>
<name>A0A7K1UKX0_9MICC</name>
<sequence length="135" mass="15145">MSVRTNSVLFGGIGVFILVVAFIYGFLTGFNELAGFPALLCTAGLGFMLWWYLRSVDKNHEVLDGDNADGEIADMAGNYGQFYPWSWWPLGLGFTLAFLFFGMAIDWWVFLIACIPAAFFITGWVMEGNRKTYAH</sequence>
<keyword evidence="15" id="KW-1185">Reference proteome</keyword>
<dbReference type="GO" id="GO:0004129">
    <property type="term" value="F:cytochrome-c oxidase activity"/>
    <property type="evidence" value="ECO:0007669"/>
    <property type="project" value="UniProtKB-EC"/>
</dbReference>
<evidence type="ECO:0000256" key="4">
    <source>
        <dbReference type="ARBA" id="ARBA00012949"/>
    </source>
</evidence>
<evidence type="ECO:0000256" key="1">
    <source>
        <dbReference type="ARBA" id="ARBA00002536"/>
    </source>
</evidence>
<proteinExistence type="inferred from homology"/>
<accession>A0A7K1UKX0</accession>
<dbReference type="Proteomes" id="UP000460157">
    <property type="component" value="Unassembled WGS sequence"/>
</dbReference>
<keyword evidence="9 13" id="KW-0472">Membrane</keyword>
<evidence type="ECO:0000256" key="7">
    <source>
        <dbReference type="ARBA" id="ARBA00022967"/>
    </source>
</evidence>
<evidence type="ECO:0000256" key="5">
    <source>
        <dbReference type="ARBA" id="ARBA00022475"/>
    </source>
</evidence>
<comment type="catalytic activity">
    <reaction evidence="12">
        <text>4 Fe(II)-[cytochrome c] + O2 + 8 H(+)(in) = 4 Fe(III)-[cytochrome c] + 2 H2O + 4 H(+)(out)</text>
        <dbReference type="Rhea" id="RHEA:11436"/>
        <dbReference type="Rhea" id="RHEA-COMP:10350"/>
        <dbReference type="Rhea" id="RHEA-COMP:14399"/>
        <dbReference type="ChEBI" id="CHEBI:15377"/>
        <dbReference type="ChEBI" id="CHEBI:15378"/>
        <dbReference type="ChEBI" id="CHEBI:15379"/>
        <dbReference type="ChEBI" id="CHEBI:29033"/>
        <dbReference type="ChEBI" id="CHEBI:29034"/>
        <dbReference type="EC" id="7.1.1.9"/>
    </reaction>
</comment>
<comment type="caution">
    <text evidence="14">The sequence shown here is derived from an EMBL/GenBank/DDBJ whole genome shotgun (WGS) entry which is preliminary data.</text>
</comment>
<evidence type="ECO:0000313" key="15">
    <source>
        <dbReference type="Proteomes" id="UP000460157"/>
    </source>
</evidence>
<evidence type="ECO:0000256" key="11">
    <source>
        <dbReference type="ARBA" id="ARBA00031401"/>
    </source>
</evidence>
<evidence type="ECO:0000256" key="12">
    <source>
        <dbReference type="ARBA" id="ARBA00047816"/>
    </source>
</evidence>
<comment type="subcellular location">
    <subcellularLocation>
        <location evidence="2">Cell membrane</location>
        <topology evidence="2">Multi-pass membrane protein</topology>
    </subcellularLocation>
</comment>
<keyword evidence="6 13" id="KW-0812">Transmembrane</keyword>
<keyword evidence="5" id="KW-1003">Cell membrane</keyword>
<evidence type="ECO:0000256" key="8">
    <source>
        <dbReference type="ARBA" id="ARBA00022989"/>
    </source>
</evidence>
<evidence type="ECO:0000256" key="6">
    <source>
        <dbReference type="ARBA" id="ARBA00022692"/>
    </source>
</evidence>
<feature type="transmembrane region" description="Helical" evidence="13">
    <location>
        <begin position="107"/>
        <end position="126"/>
    </location>
</feature>
<dbReference type="GO" id="GO:0005886">
    <property type="term" value="C:plasma membrane"/>
    <property type="evidence" value="ECO:0007669"/>
    <property type="project" value="UniProtKB-SubCell"/>
</dbReference>
<evidence type="ECO:0000256" key="9">
    <source>
        <dbReference type="ARBA" id="ARBA00023136"/>
    </source>
</evidence>
<protein>
    <recommendedName>
        <fullName evidence="4">cytochrome-c oxidase</fullName>
        <ecNumber evidence="4">7.1.1.9</ecNumber>
    </recommendedName>
    <alternativeName>
        <fullName evidence="11">Cytochrome aa3 subunit 4</fullName>
    </alternativeName>
    <alternativeName>
        <fullName evidence="10">Cytochrome c oxidase polypeptide IV</fullName>
    </alternativeName>
</protein>
<dbReference type="InterPro" id="IPR021050">
    <property type="entry name" value="Cyt_c_oxidase_su4_actinobac"/>
</dbReference>
<dbReference type="EMBL" id="WRPM01000088">
    <property type="protein sequence ID" value="MVT27109.1"/>
    <property type="molecule type" value="Genomic_DNA"/>
</dbReference>
<evidence type="ECO:0000256" key="13">
    <source>
        <dbReference type="SAM" id="Phobius"/>
    </source>
</evidence>
<dbReference type="GO" id="GO:0022900">
    <property type="term" value="P:electron transport chain"/>
    <property type="evidence" value="ECO:0007669"/>
    <property type="project" value="InterPro"/>
</dbReference>
<dbReference type="AlphaFoldDB" id="A0A7K1UKX0"/>
<evidence type="ECO:0000256" key="2">
    <source>
        <dbReference type="ARBA" id="ARBA00004651"/>
    </source>
</evidence>
<comment type="similarity">
    <text evidence="3">Belongs to the cytochrome c oxidase bacterial subunit CtaF family.</text>
</comment>
<feature type="transmembrane region" description="Helical" evidence="13">
    <location>
        <begin position="82"/>
        <end position="101"/>
    </location>
</feature>
<keyword evidence="7" id="KW-1278">Translocase</keyword>
<feature type="transmembrane region" description="Helical" evidence="13">
    <location>
        <begin position="33"/>
        <end position="53"/>
    </location>
</feature>
<organism evidence="14 15">
    <name type="scientific">Nesterenkonia alkaliphila</name>
    <dbReference type="NCBI Taxonomy" id="1463631"/>
    <lineage>
        <taxon>Bacteria</taxon>
        <taxon>Bacillati</taxon>
        <taxon>Actinomycetota</taxon>
        <taxon>Actinomycetes</taxon>
        <taxon>Micrococcales</taxon>
        <taxon>Micrococcaceae</taxon>
        <taxon>Nesterenkonia</taxon>
    </lineage>
</organism>
<dbReference type="EC" id="7.1.1.9" evidence="4"/>